<feature type="signal peptide" evidence="2">
    <location>
        <begin position="1"/>
        <end position="33"/>
    </location>
</feature>
<name>A0A3Q8X6Y8_9BACL</name>
<dbReference type="AlphaFoldDB" id="A0A3Q8X6Y8"/>
<evidence type="ECO:0000313" key="4">
    <source>
        <dbReference type="Proteomes" id="UP000272528"/>
    </source>
</evidence>
<dbReference type="EMBL" id="CP034437">
    <property type="protein sequence ID" value="AZN40742.1"/>
    <property type="molecule type" value="Genomic_DNA"/>
</dbReference>
<keyword evidence="1" id="KW-0472">Membrane</keyword>
<protein>
    <recommendedName>
        <fullName evidence="5">Sporulation protein</fullName>
    </recommendedName>
</protein>
<evidence type="ECO:0000256" key="2">
    <source>
        <dbReference type="SAM" id="SignalP"/>
    </source>
</evidence>
<evidence type="ECO:0008006" key="5">
    <source>
        <dbReference type="Google" id="ProtNLM"/>
    </source>
</evidence>
<gene>
    <name evidence="3" type="ORF">EJC50_14550</name>
</gene>
<accession>A0A3Q8X6Y8</accession>
<keyword evidence="2" id="KW-0732">Signal</keyword>
<sequence length="308" mass="33794">MSMRPSSLFALLCSAVIIGVLAMGSFASLAAAAAPTPAALNTAPDKLGSSPLSKLSQLTDQLYTAANDANRQVVYTLLQRIEGLSAYDAIRSHGTEAGWAAFDQTVKQMKQEVSEKGTSQHWYLEAAKLKLASDALYRPTVPLWLQYEGVLKDDENRIKVAWQSQIEGHNAAARVNLDIYRDHMDRFEIAALMQRDETQIKGLKDQITYTERILAAVDGGTVKPQEVLYALDGLDAASSRLFRLSDGQPALAEAIPPGTTIGEYRRGSGQIVEMFIAAFVMAVLGFAGWRKYSQYRDVGEPVSRNKFK</sequence>
<dbReference type="KEGG" id="palb:EJC50_14550"/>
<organism evidence="3 4">
    <name type="scientific">Paenibacillus albus</name>
    <dbReference type="NCBI Taxonomy" id="2495582"/>
    <lineage>
        <taxon>Bacteria</taxon>
        <taxon>Bacillati</taxon>
        <taxon>Bacillota</taxon>
        <taxon>Bacilli</taxon>
        <taxon>Bacillales</taxon>
        <taxon>Paenibacillaceae</taxon>
        <taxon>Paenibacillus</taxon>
    </lineage>
</organism>
<dbReference type="OrthoDB" id="2464294at2"/>
<reference evidence="4" key="1">
    <citation type="submission" date="2018-12" db="EMBL/GenBank/DDBJ databases">
        <title>Genome sequence of Peanibacillus sp.</title>
        <authorList>
            <person name="Subramani G."/>
            <person name="Srinivasan S."/>
            <person name="Kim M.K."/>
        </authorList>
    </citation>
    <scope>NUCLEOTIDE SEQUENCE [LARGE SCALE GENOMIC DNA]</scope>
    <source>
        <strain evidence="4">18JY67-1</strain>
    </source>
</reference>
<dbReference type="InterPro" id="IPR014231">
    <property type="entry name" value="Spore_YpjB"/>
</dbReference>
<keyword evidence="4" id="KW-1185">Reference proteome</keyword>
<proteinExistence type="predicted"/>
<keyword evidence="1" id="KW-1133">Transmembrane helix</keyword>
<dbReference type="Pfam" id="PF09577">
    <property type="entry name" value="Spore_YpjB"/>
    <property type="match status" value="1"/>
</dbReference>
<evidence type="ECO:0000256" key="1">
    <source>
        <dbReference type="SAM" id="Phobius"/>
    </source>
</evidence>
<dbReference type="Proteomes" id="UP000272528">
    <property type="component" value="Chromosome"/>
</dbReference>
<feature type="transmembrane region" description="Helical" evidence="1">
    <location>
        <begin position="271"/>
        <end position="289"/>
    </location>
</feature>
<keyword evidence="1" id="KW-0812">Transmembrane</keyword>
<evidence type="ECO:0000313" key="3">
    <source>
        <dbReference type="EMBL" id="AZN40742.1"/>
    </source>
</evidence>
<feature type="chain" id="PRO_5039676823" description="Sporulation protein" evidence="2">
    <location>
        <begin position="34"/>
        <end position="308"/>
    </location>
</feature>